<keyword evidence="2" id="KW-1185">Reference proteome</keyword>
<dbReference type="RefSeq" id="WP_139168338.1">
    <property type="nucleotide sequence ID" value="NZ_FNGQ01000008.1"/>
</dbReference>
<evidence type="ECO:0000313" key="2">
    <source>
        <dbReference type="Proteomes" id="UP000033448"/>
    </source>
</evidence>
<proteinExistence type="predicted"/>
<organism evidence="1 2">
    <name type="scientific">Microbacterium azadirachtae</name>
    <dbReference type="NCBI Taxonomy" id="582680"/>
    <lineage>
        <taxon>Bacteria</taxon>
        <taxon>Bacillati</taxon>
        <taxon>Actinomycetota</taxon>
        <taxon>Actinomycetes</taxon>
        <taxon>Micrococcales</taxon>
        <taxon>Microbacteriaceae</taxon>
        <taxon>Microbacterium</taxon>
    </lineage>
</organism>
<dbReference type="GO" id="GO:0016757">
    <property type="term" value="F:glycosyltransferase activity"/>
    <property type="evidence" value="ECO:0007669"/>
    <property type="project" value="UniProtKB-KW"/>
</dbReference>
<comment type="caution">
    <text evidence="1">The sequence shown here is derived from an EMBL/GenBank/DDBJ whole genome shotgun (WGS) entry which is preliminary data.</text>
</comment>
<dbReference type="PATRIC" id="fig|582680.7.peg.1095"/>
<name>A0A0F0L493_9MICO</name>
<dbReference type="OrthoDB" id="6286688at2"/>
<dbReference type="Proteomes" id="UP000033448">
    <property type="component" value="Unassembled WGS sequence"/>
</dbReference>
<dbReference type="CDD" id="cd03801">
    <property type="entry name" value="GT4_PimA-like"/>
    <property type="match status" value="1"/>
</dbReference>
<dbReference type="PANTHER" id="PTHR12526">
    <property type="entry name" value="GLYCOSYLTRANSFERASE"/>
    <property type="match status" value="1"/>
</dbReference>
<protein>
    <submittedName>
        <fullName evidence="1">Putative glycosyltransferase EpsD</fullName>
        <ecNumber evidence="1">2.4.-.-</ecNumber>
    </submittedName>
</protein>
<dbReference type="EC" id="2.4.-.-" evidence="1"/>
<reference evidence="1 2" key="1">
    <citation type="submission" date="2015-02" db="EMBL/GenBank/DDBJ databases">
        <title>Draft genome sequences of ten Microbacterium spp. with emphasis on heavy metal contaminated environments.</title>
        <authorList>
            <person name="Corretto E."/>
        </authorList>
    </citation>
    <scope>NUCLEOTIDE SEQUENCE [LARGE SCALE GENOMIC DNA]</scope>
    <source>
        <strain evidence="1 2">DSM 23848</strain>
    </source>
</reference>
<dbReference type="SUPFAM" id="SSF53756">
    <property type="entry name" value="UDP-Glycosyltransferase/glycogen phosphorylase"/>
    <property type="match status" value="1"/>
</dbReference>
<evidence type="ECO:0000313" key="1">
    <source>
        <dbReference type="EMBL" id="KJL26341.1"/>
    </source>
</evidence>
<sequence length="401" mass="42672">MSDAARPLRAVEPLHAIDDRDVEDAWKSGLFGRAEHALAAGGWQAGSSGGFPRVYVVADHAGLGGSEVMLLRIASVLRELGVDVTAVVPDPSPVLVAAVREGLSVIALPARHPVTWPWALRRWDRTRPPGLLWCNGLMPSAATIGRRDRLVHLHRSPSGLRGLVARLARRGAVATLVPSCAMLEAVPGAVVLPNWTDRMRRADPHPDEDGRIRIGFLGPLGLDSGVHVLAEAVEWLEDCMPGRYRLVLAGEPVGVPEEDLALMEEALGPVAHLTHRTGWVDTAALFDGIDLLVVPSVVDEAFGLVATEAMAARVPLIVSDAGALPEVVGPRGEIVPAADPIALAERIAELTAGSATAKRGPLFERWFAEYSPGAGAARMQALVDALGVRTRDPMRSVPRPQ</sequence>
<dbReference type="AlphaFoldDB" id="A0A0F0L493"/>
<dbReference type="Gene3D" id="3.40.50.2000">
    <property type="entry name" value="Glycogen Phosphorylase B"/>
    <property type="match status" value="2"/>
</dbReference>
<keyword evidence="1" id="KW-0328">Glycosyltransferase</keyword>
<gene>
    <name evidence="1" type="primary">epsD_1</name>
    <name evidence="1" type="ORF">RL72_01057</name>
</gene>
<dbReference type="EMBL" id="JYIT01000065">
    <property type="protein sequence ID" value="KJL26341.1"/>
    <property type="molecule type" value="Genomic_DNA"/>
</dbReference>
<keyword evidence="1" id="KW-0808">Transferase</keyword>
<dbReference type="Pfam" id="PF13692">
    <property type="entry name" value="Glyco_trans_1_4"/>
    <property type="match status" value="1"/>
</dbReference>
<accession>A0A0F0L493</accession>